<evidence type="ECO:0000313" key="3">
    <source>
        <dbReference type="Proteomes" id="UP000276215"/>
    </source>
</evidence>
<feature type="non-terminal residue" evidence="2">
    <location>
        <position position="129"/>
    </location>
</feature>
<keyword evidence="1" id="KW-0472">Membrane</keyword>
<dbReference type="AlphaFoldDB" id="A0A3N4K303"/>
<reference evidence="2 3" key="1">
    <citation type="journal article" date="2018" name="Nat. Ecol. Evol.">
        <title>Pezizomycetes genomes reveal the molecular basis of ectomycorrhizal truffle lifestyle.</title>
        <authorList>
            <person name="Murat C."/>
            <person name="Payen T."/>
            <person name="Noel B."/>
            <person name="Kuo A."/>
            <person name="Morin E."/>
            <person name="Chen J."/>
            <person name="Kohler A."/>
            <person name="Krizsan K."/>
            <person name="Balestrini R."/>
            <person name="Da Silva C."/>
            <person name="Montanini B."/>
            <person name="Hainaut M."/>
            <person name="Levati E."/>
            <person name="Barry K.W."/>
            <person name="Belfiori B."/>
            <person name="Cichocki N."/>
            <person name="Clum A."/>
            <person name="Dockter R.B."/>
            <person name="Fauchery L."/>
            <person name="Guy J."/>
            <person name="Iotti M."/>
            <person name="Le Tacon F."/>
            <person name="Lindquist E.A."/>
            <person name="Lipzen A."/>
            <person name="Malagnac F."/>
            <person name="Mello A."/>
            <person name="Molinier V."/>
            <person name="Miyauchi S."/>
            <person name="Poulain J."/>
            <person name="Riccioni C."/>
            <person name="Rubini A."/>
            <person name="Sitrit Y."/>
            <person name="Splivallo R."/>
            <person name="Traeger S."/>
            <person name="Wang M."/>
            <person name="Zifcakova L."/>
            <person name="Wipf D."/>
            <person name="Zambonelli A."/>
            <person name="Paolocci F."/>
            <person name="Nowrousian M."/>
            <person name="Ottonello S."/>
            <person name="Baldrian P."/>
            <person name="Spatafora J.W."/>
            <person name="Henrissat B."/>
            <person name="Nagy L.G."/>
            <person name="Aury J.M."/>
            <person name="Wincker P."/>
            <person name="Grigoriev I.V."/>
            <person name="Bonfante P."/>
            <person name="Martin F.M."/>
        </authorList>
    </citation>
    <scope>NUCLEOTIDE SEQUENCE [LARGE SCALE GENOMIC DNA]</scope>
    <source>
        <strain evidence="2 3">120613-1</strain>
    </source>
</reference>
<name>A0A3N4K303_9PEZI</name>
<keyword evidence="1" id="KW-0812">Transmembrane</keyword>
<accession>A0A3N4K303</accession>
<keyword evidence="3" id="KW-1185">Reference proteome</keyword>
<organism evidence="2 3">
    <name type="scientific">Choiromyces venosus 120613-1</name>
    <dbReference type="NCBI Taxonomy" id="1336337"/>
    <lineage>
        <taxon>Eukaryota</taxon>
        <taxon>Fungi</taxon>
        <taxon>Dikarya</taxon>
        <taxon>Ascomycota</taxon>
        <taxon>Pezizomycotina</taxon>
        <taxon>Pezizomycetes</taxon>
        <taxon>Pezizales</taxon>
        <taxon>Tuberaceae</taxon>
        <taxon>Choiromyces</taxon>
    </lineage>
</organism>
<dbReference type="Proteomes" id="UP000276215">
    <property type="component" value="Unassembled WGS sequence"/>
</dbReference>
<feature type="transmembrane region" description="Helical" evidence="1">
    <location>
        <begin position="35"/>
        <end position="58"/>
    </location>
</feature>
<protein>
    <submittedName>
        <fullName evidence="2">Uncharacterized protein</fullName>
    </submittedName>
</protein>
<dbReference type="EMBL" id="ML120381">
    <property type="protein sequence ID" value="RPB00285.1"/>
    <property type="molecule type" value="Genomic_DNA"/>
</dbReference>
<sequence>MIKHLKESDHCVKVWRGHERLKLWREFPYLSDEDVILAVLYYILLGIFVCVCGAEFALASGLSTHVECTAECFEFWKTQYIWDMKLLEDYFSWENGGLEPLPDMIVMGGEDTLLPGSLVERALVSSSGC</sequence>
<keyword evidence="1" id="KW-1133">Transmembrane helix</keyword>
<proteinExistence type="predicted"/>
<gene>
    <name evidence="2" type="ORF">L873DRAFT_1805425</name>
</gene>
<evidence type="ECO:0000313" key="2">
    <source>
        <dbReference type="EMBL" id="RPB00285.1"/>
    </source>
</evidence>
<evidence type="ECO:0000256" key="1">
    <source>
        <dbReference type="SAM" id="Phobius"/>
    </source>
</evidence>